<sequence>MATFRTDASVGSTILSLEAQLPAVEERLRRAEAELSAASTERDAVRQALDALRLLSGAPTRADGDRTTPAAAAPPAPPEAVPDAEQAAPAPDAPTPAEPATAVAGPKKTTPARKAPVRKAAEPAKAARTRASARGAKAGDGTKAVAKQEPTTRTARTASRPRPAAAEPPTAAPTAAPAAAPTAARRTVTDADSILAVLSGSADPMRAREVSEQLGLEPLEANVNAVRTRLERLAKDGRAQRPGRGLYTAAVEGAASGA</sequence>
<dbReference type="RefSeq" id="WP_328959043.1">
    <property type="nucleotide sequence ID" value="NZ_CP108110.1"/>
</dbReference>
<reference evidence="3" key="1">
    <citation type="submission" date="2022-10" db="EMBL/GenBank/DDBJ databases">
        <title>The complete genomes of actinobacterial strains from the NBC collection.</title>
        <authorList>
            <person name="Joergensen T.S."/>
            <person name="Alvarez Arevalo M."/>
            <person name="Sterndorff E.B."/>
            <person name="Faurdal D."/>
            <person name="Vuksanovic O."/>
            <person name="Mourched A.-S."/>
            <person name="Charusanti P."/>
            <person name="Shaw S."/>
            <person name="Blin K."/>
            <person name="Weber T."/>
        </authorList>
    </citation>
    <scope>NUCLEOTIDE SEQUENCE</scope>
    <source>
        <strain evidence="3">NBC_00222</strain>
    </source>
</reference>
<keyword evidence="1" id="KW-0175">Coiled coil</keyword>
<feature type="compositionally biased region" description="Low complexity" evidence="2">
    <location>
        <begin position="81"/>
        <end position="90"/>
    </location>
</feature>
<keyword evidence="4" id="KW-1185">Reference proteome</keyword>
<feature type="compositionally biased region" description="Low complexity" evidence="2">
    <location>
        <begin position="123"/>
        <end position="136"/>
    </location>
</feature>
<feature type="coiled-coil region" evidence="1">
    <location>
        <begin position="14"/>
        <end position="48"/>
    </location>
</feature>
<accession>A0ABZ1UBE9</accession>
<name>A0ABZ1UBE9_9ACTN</name>
<protein>
    <submittedName>
        <fullName evidence="3">Uncharacterized protein</fullName>
    </submittedName>
</protein>
<evidence type="ECO:0000256" key="2">
    <source>
        <dbReference type="SAM" id="MobiDB-lite"/>
    </source>
</evidence>
<evidence type="ECO:0000313" key="3">
    <source>
        <dbReference type="EMBL" id="WUQ88496.1"/>
    </source>
</evidence>
<feature type="region of interest" description="Disordered" evidence="2">
    <location>
        <begin position="56"/>
        <end position="188"/>
    </location>
</feature>
<feature type="compositionally biased region" description="Low complexity" evidence="2">
    <location>
        <begin position="151"/>
        <end position="186"/>
    </location>
</feature>
<evidence type="ECO:0000313" key="4">
    <source>
        <dbReference type="Proteomes" id="UP001432222"/>
    </source>
</evidence>
<gene>
    <name evidence="3" type="ORF">OHA16_39190</name>
</gene>
<dbReference type="Proteomes" id="UP001432222">
    <property type="component" value="Chromosome"/>
</dbReference>
<dbReference type="EMBL" id="CP108110">
    <property type="protein sequence ID" value="WUQ88496.1"/>
    <property type="molecule type" value="Genomic_DNA"/>
</dbReference>
<evidence type="ECO:0000256" key="1">
    <source>
        <dbReference type="SAM" id="Coils"/>
    </source>
</evidence>
<proteinExistence type="predicted"/>
<organism evidence="3 4">
    <name type="scientific">Kitasatospora purpeofusca</name>
    <dbReference type="NCBI Taxonomy" id="67352"/>
    <lineage>
        <taxon>Bacteria</taxon>
        <taxon>Bacillati</taxon>
        <taxon>Actinomycetota</taxon>
        <taxon>Actinomycetes</taxon>
        <taxon>Kitasatosporales</taxon>
        <taxon>Streptomycetaceae</taxon>
        <taxon>Kitasatospora</taxon>
    </lineage>
</organism>